<keyword evidence="1" id="KW-0732">Signal</keyword>
<accession>A0A3Q0IWJ4</accession>
<evidence type="ECO:0000256" key="1">
    <source>
        <dbReference type="SAM" id="SignalP"/>
    </source>
</evidence>
<feature type="chain" id="PRO_5018283533" evidence="1">
    <location>
        <begin position="28"/>
        <end position="303"/>
    </location>
</feature>
<evidence type="ECO:0000313" key="3">
    <source>
        <dbReference type="RefSeq" id="XP_026680637.1"/>
    </source>
</evidence>
<keyword evidence="2" id="KW-1185">Reference proteome</keyword>
<reference evidence="3" key="1">
    <citation type="submission" date="2025-08" db="UniProtKB">
        <authorList>
            <consortium name="RefSeq"/>
        </authorList>
    </citation>
    <scope>IDENTIFICATION</scope>
</reference>
<dbReference type="Proteomes" id="UP000079169">
    <property type="component" value="Unplaced"/>
</dbReference>
<dbReference type="KEGG" id="dci:103510892"/>
<organism evidence="2 3">
    <name type="scientific">Diaphorina citri</name>
    <name type="common">Asian citrus psyllid</name>
    <dbReference type="NCBI Taxonomy" id="121845"/>
    <lineage>
        <taxon>Eukaryota</taxon>
        <taxon>Metazoa</taxon>
        <taxon>Ecdysozoa</taxon>
        <taxon>Arthropoda</taxon>
        <taxon>Hexapoda</taxon>
        <taxon>Insecta</taxon>
        <taxon>Pterygota</taxon>
        <taxon>Neoptera</taxon>
        <taxon>Paraneoptera</taxon>
        <taxon>Hemiptera</taxon>
        <taxon>Sternorrhyncha</taxon>
        <taxon>Psylloidea</taxon>
        <taxon>Psyllidae</taxon>
        <taxon>Diaphorininae</taxon>
        <taxon>Diaphorina</taxon>
    </lineage>
</organism>
<dbReference type="RefSeq" id="XP_026680637.1">
    <property type="nucleotide sequence ID" value="XM_026824836.1"/>
</dbReference>
<protein>
    <submittedName>
        <fullName evidence="3">Uncharacterized protein LOC103510892</fullName>
    </submittedName>
</protein>
<sequence>MLCYLVVGRVLLFTVATLLELSTQTETIMAPAFVELDNPCGHSIKDFRHFAYNSKTKYSYPEITPEQSRKITIRSLKHVGVALDEVLYQLRSQEPSMKEVYPDMSMMYQFSETRFDWLPDKQLNWYKREVRCMTKINKVLTVLPVLAHSLRNYSVAFRELSMLRGSCYLRISDPPLNIRNNLLSSLYRDTKKVLCVVSEALDNFGCDLKPTSDYFDPTDSDWDSNPDCTSLITQDAIIIERYRNFVAMWKKIIKLVFDTTKYNRQPCKKKPKLPRCSKTFHSKIKKPKETDAKSKKKEVLYMF</sequence>
<gene>
    <name evidence="3" type="primary">LOC103510892</name>
</gene>
<dbReference type="AlphaFoldDB" id="A0A3Q0IWJ4"/>
<dbReference type="GeneID" id="103510892"/>
<proteinExistence type="predicted"/>
<evidence type="ECO:0000313" key="2">
    <source>
        <dbReference type="Proteomes" id="UP000079169"/>
    </source>
</evidence>
<name>A0A3Q0IWJ4_DIACI</name>
<feature type="signal peptide" evidence="1">
    <location>
        <begin position="1"/>
        <end position="27"/>
    </location>
</feature>
<dbReference type="PaxDb" id="121845-A0A3Q0IWJ4"/>